<name>A0A976FQD2_BRELC</name>
<dbReference type="AlphaFoldDB" id="A0A976FQD2"/>
<dbReference type="Proteomes" id="UP000294530">
    <property type="component" value="Unassembled WGS sequence"/>
</dbReference>
<sequence>MSGVRNCIKRRRKRKFLNAEDTRQRLEHALKGGQLEKNNGSRKKALDDRLQHWRKLLSATINCMPLSFI</sequence>
<organism evidence="1 2">
    <name type="scientific">Bremia lactucae</name>
    <name type="common">Lettuce downy mildew</name>
    <dbReference type="NCBI Taxonomy" id="4779"/>
    <lineage>
        <taxon>Eukaryota</taxon>
        <taxon>Sar</taxon>
        <taxon>Stramenopiles</taxon>
        <taxon>Oomycota</taxon>
        <taxon>Peronosporomycetes</taxon>
        <taxon>Peronosporales</taxon>
        <taxon>Peronosporaceae</taxon>
        <taxon>Bremia</taxon>
    </lineage>
</organism>
<evidence type="ECO:0000313" key="2">
    <source>
        <dbReference type="Proteomes" id="UP000294530"/>
    </source>
</evidence>
<gene>
    <name evidence="1" type="ORF">CCR75_005303</name>
</gene>
<proteinExistence type="predicted"/>
<keyword evidence="2" id="KW-1185">Reference proteome</keyword>
<reference evidence="1 2" key="1">
    <citation type="journal article" date="2021" name="Genome Biol.">
        <title>AFLAP: assembly-free linkage analysis pipeline using k-mers from genome sequencing data.</title>
        <authorList>
            <person name="Fletcher K."/>
            <person name="Zhang L."/>
            <person name="Gil J."/>
            <person name="Han R."/>
            <person name="Cavanaugh K."/>
            <person name="Michelmore R."/>
        </authorList>
    </citation>
    <scope>NUCLEOTIDE SEQUENCE [LARGE SCALE GENOMIC DNA]</scope>
    <source>
        <strain evidence="1 2">SF5</strain>
    </source>
</reference>
<dbReference type="RefSeq" id="XP_067820487.1">
    <property type="nucleotide sequence ID" value="XM_067963385.1"/>
</dbReference>
<accession>A0A976FQD2</accession>
<dbReference type="GeneID" id="94349056"/>
<dbReference type="KEGG" id="blac:94349056"/>
<protein>
    <submittedName>
        <fullName evidence="1">Uncharacterized protein</fullName>
    </submittedName>
</protein>
<evidence type="ECO:0000313" key="1">
    <source>
        <dbReference type="EMBL" id="TDH70988.1"/>
    </source>
</evidence>
<comment type="caution">
    <text evidence="1">The sequence shown here is derived from an EMBL/GenBank/DDBJ whole genome shotgun (WGS) entry which is preliminary data.</text>
</comment>
<dbReference type="EMBL" id="SHOA02000001">
    <property type="protein sequence ID" value="TDH70988.1"/>
    <property type="molecule type" value="Genomic_DNA"/>
</dbReference>